<reference evidence="2 3" key="1">
    <citation type="submission" date="2019-09" db="EMBL/GenBank/DDBJ databases">
        <title>Draft genome sequences of 48 bacterial type strains from the CCUG.</title>
        <authorList>
            <person name="Tunovic T."/>
            <person name="Pineiro-Iglesias B."/>
            <person name="Unosson C."/>
            <person name="Inganas E."/>
            <person name="Ohlen M."/>
            <person name="Cardew S."/>
            <person name="Jensie-Markopoulos S."/>
            <person name="Salva-Serra F."/>
            <person name="Jaen-Luchoro D."/>
            <person name="Karlsson R."/>
            <person name="Svensson-Stadler L."/>
            <person name="Chun J."/>
            <person name="Moore E."/>
        </authorList>
    </citation>
    <scope>NUCLEOTIDE SEQUENCE [LARGE SCALE GENOMIC DNA]</scope>
    <source>
        <strain evidence="2 3">CCUG 48643</strain>
    </source>
</reference>
<feature type="domain" description="Phosphotyrosine protein phosphatase I" evidence="1">
    <location>
        <begin position="8"/>
        <end position="148"/>
    </location>
</feature>
<organism evidence="2 3">
    <name type="scientific">Vibrio chagasii</name>
    <dbReference type="NCBI Taxonomy" id="170679"/>
    <lineage>
        <taxon>Bacteria</taxon>
        <taxon>Pseudomonadati</taxon>
        <taxon>Pseudomonadota</taxon>
        <taxon>Gammaproteobacteria</taxon>
        <taxon>Vibrionales</taxon>
        <taxon>Vibrionaceae</taxon>
        <taxon>Vibrio</taxon>
    </lineage>
</organism>
<dbReference type="InterPro" id="IPR023485">
    <property type="entry name" value="Ptyr_pPase"/>
</dbReference>
<gene>
    <name evidence="2" type="ORF">F7Q91_17840</name>
</gene>
<name>A0A7V7NRR3_9VIBR</name>
<dbReference type="InterPro" id="IPR036196">
    <property type="entry name" value="Ptyr_pPase_sf"/>
</dbReference>
<dbReference type="GeneID" id="77341160"/>
<protein>
    <recommendedName>
        <fullName evidence="1">Phosphotyrosine protein phosphatase I domain-containing protein</fullName>
    </recommendedName>
</protein>
<dbReference type="EMBL" id="VZPX01000042">
    <property type="protein sequence ID" value="KAB0477514.1"/>
    <property type="molecule type" value="Genomic_DNA"/>
</dbReference>
<dbReference type="RefSeq" id="WP_137408438.1">
    <property type="nucleotide sequence ID" value="NZ_AP025465.1"/>
</dbReference>
<dbReference type="SUPFAM" id="SSF52788">
    <property type="entry name" value="Phosphotyrosine protein phosphatases I"/>
    <property type="match status" value="1"/>
</dbReference>
<evidence type="ECO:0000259" key="1">
    <source>
        <dbReference type="Pfam" id="PF01451"/>
    </source>
</evidence>
<accession>A0A7V7NRR3</accession>
<comment type="caution">
    <text evidence="2">The sequence shown here is derived from an EMBL/GenBank/DDBJ whole genome shotgun (WGS) entry which is preliminary data.</text>
</comment>
<proteinExistence type="predicted"/>
<dbReference type="AlphaFoldDB" id="A0A7V7NRR3"/>
<evidence type="ECO:0000313" key="2">
    <source>
        <dbReference type="EMBL" id="KAB0477514.1"/>
    </source>
</evidence>
<dbReference type="Gene3D" id="3.40.50.2300">
    <property type="match status" value="1"/>
</dbReference>
<dbReference type="Pfam" id="PF01451">
    <property type="entry name" value="LMWPc"/>
    <property type="match status" value="1"/>
</dbReference>
<dbReference type="Proteomes" id="UP000423756">
    <property type="component" value="Unassembled WGS sequence"/>
</dbReference>
<evidence type="ECO:0000313" key="3">
    <source>
        <dbReference type="Proteomes" id="UP000423756"/>
    </source>
</evidence>
<sequence>MDATPVKVLFVCVKKGVRAAIAKAIVELQSNGMIHASCCGFEPGPTPQVLLDELSNMLDVAIIGESKTLFEYKKTNEKFDYVITLCDQASNEQCHLFIGCVNLVCSHVPHRLHWAIPNLVAALELSGSERTQFVRKVVEQIDLKVTQLVAIAQTEG</sequence>